<proteinExistence type="predicted"/>
<evidence type="ECO:0000256" key="1">
    <source>
        <dbReference type="SAM" id="MobiDB-lite"/>
    </source>
</evidence>
<evidence type="ECO:0000313" key="2">
    <source>
        <dbReference type="EMBL" id="KAF6718128.1"/>
    </source>
</evidence>
<feature type="compositionally biased region" description="Low complexity" evidence="1">
    <location>
        <begin position="1"/>
        <end position="13"/>
    </location>
</feature>
<dbReference type="AlphaFoldDB" id="A0A834BXM7"/>
<evidence type="ECO:0000313" key="3">
    <source>
        <dbReference type="Proteomes" id="UP000646548"/>
    </source>
</evidence>
<organism evidence="2 3">
    <name type="scientific">Oryzias melastigma</name>
    <name type="common">Marine medaka</name>
    <dbReference type="NCBI Taxonomy" id="30732"/>
    <lineage>
        <taxon>Eukaryota</taxon>
        <taxon>Metazoa</taxon>
        <taxon>Chordata</taxon>
        <taxon>Craniata</taxon>
        <taxon>Vertebrata</taxon>
        <taxon>Euteleostomi</taxon>
        <taxon>Actinopterygii</taxon>
        <taxon>Neopterygii</taxon>
        <taxon>Teleostei</taxon>
        <taxon>Neoteleostei</taxon>
        <taxon>Acanthomorphata</taxon>
        <taxon>Ovalentaria</taxon>
        <taxon>Atherinomorphae</taxon>
        <taxon>Beloniformes</taxon>
        <taxon>Adrianichthyidae</taxon>
        <taxon>Oryziinae</taxon>
        <taxon>Oryzias</taxon>
    </lineage>
</organism>
<protein>
    <submittedName>
        <fullName evidence="2">Uncharacterized protein</fullName>
    </submittedName>
</protein>
<dbReference type="EMBL" id="WKFB01000772">
    <property type="protein sequence ID" value="KAF6718128.1"/>
    <property type="molecule type" value="Genomic_DNA"/>
</dbReference>
<accession>A0A834BXM7</accession>
<gene>
    <name evidence="2" type="ORF">FQA47_017048</name>
</gene>
<comment type="caution">
    <text evidence="2">The sequence shown here is derived from an EMBL/GenBank/DDBJ whole genome shotgun (WGS) entry which is preliminary data.</text>
</comment>
<sequence>MIPPSLDLLTFPPTDDPPISARWRAHWPTPPAQPTRDQNTGKVPPASVSDRTTALMGKKNNPQDPPTRPSLNFTTKRAFLLNSKAISRFLFFFIISRNYNL</sequence>
<name>A0A834BXM7_ORYME</name>
<feature type="region of interest" description="Disordered" evidence="1">
    <location>
        <begin position="1"/>
        <end position="71"/>
    </location>
</feature>
<reference evidence="2" key="1">
    <citation type="journal article" name="BMC Genomics">
        <title>Long-read sequencing and de novo genome assembly of marine medaka (Oryzias melastigma).</title>
        <authorList>
            <person name="Liang P."/>
            <person name="Saqib H.S.A."/>
            <person name="Ni X."/>
            <person name="Shen Y."/>
        </authorList>
    </citation>
    <scope>NUCLEOTIDE SEQUENCE</scope>
    <source>
        <strain evidence="2">Bigg-433</strain>
    </source>
</reference>
<dbReference type="Proteomes" id="UP000646548">
    <property type="component" value="Unassembled WGS sequence"/>
</dbReference>